<dbReference type="Proteomes" id="UP000186364">
    <property type="component" value="Unassembled WGS sequence"/>
</dbReference>
<sequence>MKIACLHTAQSNVAVFEAAAEDLGLAAASLHHVVRADLLAAVERARVVADDVKRATVSLLLDLAEEADAVVLTCSTLGLAAEAVREVVNVPVIRADRALAEQALVEGRHVIALCASATTLAPTSALFSEIAERRGASFEMRLVPGIWELFRAGDMMGYFRRIAEAVQDTASDGAVRVALVQASMAGAASLLDNRQRPLTSPSAALAEAVRQLRPH</sequence>
<dbReference type="OrthoDB" id="6497321at2"/>
<dbReference type="AlphaFoldDB" id="A0A1Q9AZL2"/>
<gene>
    <name evidence="1" type="ORF">BJF93_02120</name>
</gene>
<evidence type="ECO:0000313" key="2">
    <source>
        <dbReference type="Proteomes" id="UP000186364"/>
    </source>
</evidence>
<accession>A0A1Q9AZL2</accession>
<dbReference type="Pfam" id="PF01177">
    <property type="entry name" value="Asp_Glu_race"/>
    <property type="match status" value="1"/>
</dbReference>
<dbReference type="EMBL" id="MKIP01000034">
    <property type="protein sequence ID" value="OLP61135.1"/>
    <property type="molecule type" value="Genomic_DNA"/>
</dbReference>
<proteinExistence type="predicted"/>
<organism evidence="1 2">
    <name type="scientific">Xaviernesmea oryzae</name>
    <dbReference type="NCBI Taxonomy" id="464029"/>
    <lineage>
        <taxon>Bacteria</taxon>
        <taxon>Pseudomonadati</taxon>
        <taxon>Pseudomonadota</taxon>
        <taxon>Alphaproteobacteria</taxon>
        <taxon>Hyphomicrobiales</taxon>
        <taxon>Rhizobiaceae</taxon>
        <taxon>Rhizobium/Agrobacterium group</taxon>
        <taxon>Xaviernesmea</taxon>
    </lineage>
</organism>
<evidence type="ECO:0000313" key="1">
    <source>
        <dbReference type="EMBL" id="OLP61135.1"/>
    </source>
</evidence>
<keyword evidence="2" id="KW-1185">Reference proteome</keyword>
<comment type="caution">
    <text evidence="1">The sequence shown here is derived from an EMBL/GenBank/DDBJ whole genome shotgun (WGS) entry which is preliminary data.</text>
</comment>
<dbReference type="RefSeq" id="WP_075627026.1">
    <property type="nucleotide sequence ID" value="NZ_FOAM01000006.1"/>
</dbReference>
<name>A0A1Q9AZL2_9HYPH</name>
<reference evidence="1 2" key="1">
    <citation type="submission" date="2016-09" db="EMBL/GenBank/DDBJ databases">
        <title>Rhizobium sp. nov., a novel species isolated from the rice rhizosphere.</title>
        <authorList>
            <person name="Zhao J."/>
            <person name="Zhang X."/>
        </authorList>
    </citation>
    <scope>NUCLEOTIDE SEQUENCE [LARGE SCALE GENOMIC DNA]</scope>
    <source>
        <strain evidence="1 2">1.7048</strain>
    </source>
</reference>
<dbReference type="InterPro" id="IPR015942">
    <property type="entry name" value="Asp/Glu/hydantoin_racemase"/>
</dbReference>
<dbReference type="GO" id="GO:0047661">
    <property type="term" value="F:amino-acid racemase activity"/>
    <property type="evidence" value="ECO:0007669"/>
    <property type="project" value="InterPro"/>
</dbReference>
<protein>
    <submittedName>
        <fullName evidence="1">Asp/Glu racemase</fullName>
    </submittedName>
</protein>